<organism evidence="2 3">
    <name type="scientific">Parnassius apollo</name>
    <name type="common">Apollo butterfly</name>
    <name type="synonym">Papilio apollo</name>
    <dbReference type="NCBI Taxonomy" id="110799"/>
    <lineage>
        <taxon>Eukaryota</taxon>
        <taxon>Metazoa</taxon>
        <taxon>Ecdysozoa</taxon>
        <taxon>Arthropoda</taxon>
        <taxon>Hexapoda</taxon>
        <taxon>Insecta</taxon>
        <taxon>Pterygota</taxon>
        <taxon>Neoptera</taxon>
        <taxon>Endopterygota</taxon>
        <taxon>Lepidoptera</taxon>
        <taxon>Glossata</taxon>
        <taxon>Ditrysia</taxon>
        <taxon>Papilionoidea</taxon>
        <taxon>Papilionidae</taxon>
        <taxon>Parnassiinae</taxon>
        <taxon>Parnassini</taxon>
        <taxon>Parnassius</taxon>
        <taxon>Parnassius</taxon>
    </lineage>
</organism>
<reference evidence="2" key="1">
    <citation type="submission" date="2021-04" db="EMBL/GenBank/DDBJ databases">
        <authorList>
            <person name="Tunstrom K."/>
        </authorList>
    </citation>
    <scope>NUCLEOTIDE SEQUENCE</scope>
</reference>
<name>A0A8S3XDM3_PARAO</name>
<evidence type="ECO:0000256" key="1">
    <source>
        <dbReference type="SAM" id="MobiDB-lite"/>
    </source>
</evidence>
<protein>
    <submittedName>
        <fullName evidence="2">(apollo) hypothetical protein</fullName>
    </submittedName>
</protein>
<proteinExistence type="predicted"/>
<feature type="region of interest" description="Disordered" evidence="1">
    <location>
        <begin position="40"/>
        <end position="73"/>
    </location>
</feature>
<dbReference type="AlphaFoldDB" id="A0A8S3XDM3"/>
<dbReference type="Proteomes" id="UP000691718">
    <property type="component" value="Unassembled WGS sequence"/>
</dbReference>
<feature type="compositionally biased region" description="Basic residues" evidence="1">
    <location>
        <begin position="62"/>
        <end position="73"/>
    </location>
</feature>
<dbReference type="EMBL" id="CAJQZP010001129">
    <property type="protein sequence ID" value="CAG5019184.1"/>
    <property type="molecule type" value="Genomic_DNA"/>
</dbReference>
<gene>
    <name evidence="2" type="ORF">PAPOLLO_LOCUS17008</name>
</gene>
<evidence type="ECO:0000313" key="3">
    <source>
        <dbReference type="Proteomes" id="UP000691718"/>
    </source>
</evidence>
<evidence type="ECO:0000313" key="2">
    <source>
        <dbReference type="EMBL" id="CAG5019184.1"/>
    </source>
</evidence>
<keyword evidence="3" id="KW-1185">Reference proteome</keyword>
<sequence length="73" mass="8363">MERNLFAPEKSRVLPAYNQMSKGKRGPSASHLALVELNLQPTPNRHDNLAETSPRENAPPQKWKRKTCRKRKG</sequence>
<comment type="caution">
    <text evidence="2">The sequence shown here is derived from an EMBL/GenBank/DDBJ whole genome shotgun (WGS) entry which is preliminary data.</text>
</comment>
<accession>A0A8S3XDM3</accession>